<dbReference type="Proteomes" id="UP000694501">
    <property type="component" value="Unassembled WGS sequence"/>
</dbReference>
<reference evidence="1" key="1">
    <citation type="submission" date="2021-06" db="EMBL/GenBank/DDBJ databases">
        <title>Sequencing of actinobacteria type strains.</title>
        <authorList>
            <person name="Nguyen G.-S."/>
            <person name="Wentzel A."/>
        </authorList>
    </citation>
    <scope>NUCLEOTIDE SEQUENCE</scope>
    <source>
        <strain evidence="1">P38-E01</strain>
    </source>
</reference>
<organism evidence="1 2">
    <name type="scientific">Streptomyces tardus</name>
    <dbReference type="NCBI Taxonomy" id="2780544"/>
    <lineage>
        <taxon>Bacteria</taxon>
        <taxon>Bacillati</taxon>
        <taxon>Actinomycetota</taxon>
        <taxon>Actinomycetes</taxon>
        <taxon>Kitasatosporales</taxon>
        <taxon>Streptomycetaceae</taxon>
        <taxon>Streptomyces</taxon>
    </lineage>
</organism>
<dbReference type="InterPro" id="IPR001646">
    <property type="entry name" value="5peptide_repeat"/>
</dbReference>
<name>A0A949JV91_9ACTN</name>
<evidence type="ECO:0000313" key="1">
    <source>
        <dbReference type="EMBL" id="MBU7600730.1"/>
    </source>
</evidence>
<protein>
    <submittedName>
        <fullName evidence="1">Pentapeptide repeat-containing protein</fullName>
    </submittedName>
</protein>
<keyword evidence="2" id="KW-1185">Reference proteome</keyword>
<dbReference type="InterPro" id="IPR051082">
    <property type="entry name" value="Pentapeptide-BTB/POZ_domain"/>
</dbReference>
<gene>
    <name evidence="1" type="ORF">JGS22_024655</name>
</gene>
<dbReference type="RefSeq" id="WP_211040880.1">
    <property type="nucleotide sequence ID" value="NZ_JAELVF020000004.1"/>
</dbReference>
<comment type="caution">
    <text evidence="1">The sequence shown here is derived from an EMBL/GenBank/DDBJ whole genome shotgun (WGS) entry which is preliminary data.</text>
</comment>
<dbReference type="Gene3D" id="2.160.20.80">
    <property type="entry name" value="E3 ubiquitin-protein ligase SopA"/>
    <property type="match status" value="1"/>
</dbReference>
<dbReference type="PANTHER" id="PTHR14136">
    <property type="entry name" value="BTB_POZ DOMAIN-CONTAINING PROTEIN KCTD9"/>
    <property type="match status" value="1"/>
</dbReference>
<dbReference type="AlphaFoldDB" id="A0A949JV91"/>
<evidence type="ECO:0000313" key="2">
    <source>
        <dbReference type="Proteomes" id="UP000694501"/>
    </source>
</evidence>
<dbReference type="SUPFAM" id="SSF141571">
    <property type="entry name" value="Pentapeptide repeat-like"/>
    <property type="match status" value="1"/>
</dbReference>
<accession>A0A949JV91</accession>
<dbReference type="EMBL" id="JAELVF020000004">
    <property type="protein sequence ID" value="MBU7600730.1"/>
    <property type="molecule type" value="Genomic_DNA"/>
</dbReference>
<proteinExistence type="predicted"/>
<sequence length="278" mass="30100">MTDTADPPPSRPREGSELRARCGDCFGLCCVALPFFASSEFAFDKPAGSPCRNLRQDFHCGVHPDLRERGLSGCTVFECFGAGQKVSRVTFGGTDWRGDAGRAREMFEVFPVMRTLHELLWYLTEALGLPGAAALRGELRRTLRRTEQLTLGTSQELRALDVEAHRASVSALLLRAGELQRSRTPGRKQNRRGADLTGARLESARLRAANLRGALLVAANLRHADLRGADLIGADLRGADLCGANLAGALFLTQAQLDSARGDADTVLPVALARPAHW</sequence>
<dbReference type="Pfam" id="PF00805">
    <property type="entry name" value="Pentapeptide"/>
    <property type="match status" value="1"/>
</dbReference>
<dbReference type="PANTHER" id="PTHR14136:SF17">
    <property type="entry name" value="BTB_POZ DOMAIN-CONTAINING PROTEIN KCTD9"/>
    <property type="match status" value="1"/>
</dbReference>